<protein>
    <submittedName>
        <fullName evidence="1">Uncharacterized protein</fullName>
    </submittedName>
</protein>
<gene>
    <name evidence="1" type="ORF">DFH08DRAFT_709900</name>
</gene>
<dbReference type="EMBL" id="JARIHO010000040">
    <property type="protein sequence ID" value="KAJ7327845.1"/>
    <property type="molecule type" value="Genomic_DNA"/>
</dbReference>
<organism evidence="1 2">
    <name type="scientific">Mycena albidolilacea</name>
    <dbReference type="NCBI Taxonomy" id="1033008"/>
    <lineage>
        <taxon>Eukaryota</taxon>
        <taxon>Fungi</taxon>
        <taxon>Dikarya</taxon>
        <taxon>Basidiomycota</taxon>
        <taxon>Agaricomycotina</taxon>
        <taxon>Agaricomycetes</taxon>
        <taxon>Agaricomycetidae</taxon>
        <taxon>Agaricales</taxon>
        <taxon>Marasmiineae</taxon>
        <taxon>Mycenaceae</taxon>
        <taxon>Mycena</taxon>
    </lineage>
</organism>
<reference evidence="1" key="1">
    <citation type="submission" date="2023-03" db="EMBL/GenBank/DDBJ databases">
        <title>Massive genome expansion in bonnet fungi (Mycena s.s.) driven by repeated elements and novel gene families across ecological guilds.</title>
        <authorList>
            <consortium name="Lawrence Berkeley National Laboratory"/>
            <person name="Harder C.B."/>
            <person name="Miyauchi S."/>
            <person name="Viragh M."/>
            <person name="Kuo A."/>
            <person name="Thoen E."/>
            <person name="Andreopoulos B."/>
            <person name="Lu D."/>
            <person name="Skrede I."/>
            <person name="Drula E."/>
            <person name="Henrissat B."/>
            <person name="Morin E."/>
            <person name="Kohler A."/>
            <person name="Barry K."/>
            <person name="LaButti K."/>
            <person name="Morin E."/>
            <person name="Salamov A."/>
            <person name="Lipzen A."/>
            <person name="Mereny Z."/>
            <person name="Hegedus B."/>
            <person name="Baldrian P."/>
            <person name="Stursova M."/>
            <person name="Weitz H."/>
            <person name="Taylor A."/>
            <person name="Grigoriev I.V."/>
            <person name="Nagy L.G."/>
            <person name="Martin F."/>
            <person name="Kauserud H."/>
        </authorList>
    </citation>
    <scope>NUCLEOTIDE SEQUENCE</scope>
    <source>
        <strain evidence="1">CBHHK002</strain>
    </source>
</reference>
<dbReference type="Proteomes" id="UP001218218">
    <property type="component" value="Unassembled WGS sequence"/>
</dbReference>
<evidence type="ECO:0000313" key="2">
    <source>
        <dbReference type="Proteomes" id="UP001218218"/>
    </source>
</evidence>
<proteinExistence type="predicted"/>
<accession>A0AAD6ZLP7</accession>
<keyword evidence="2" id="KW-1185">Reference proteome</keyword>
<sequence>MTFAGFVLWIAMAVYTIAHLFAYMDNFHLAQAANQMQFSKPYKCWFPQNQTRLLLLWDMLGIPHSEDKQVFSLELVVISFLVDSRRMRVTVPDDARLALVAELRRWTRKSKHGVQRSLHDWQALAGYVNWVFNVFPLLKPALCNVYAKMEKDKPHALIYVNDAIRCELTWLADHVERAEGIFLIKSIDYHPDDANLVIYCDASLVIPFIPPQDALGAAKK</sequence>
<comment type="caution">
    <text evidence="1">The sequence shown here is derived from an EMBL/GenBank/DDBJ whole genome shotgun (WGS) entry which is preliminary data.</text>
</comment>
<dbReference type="AlphaFoldDB" id="A0AAD6ZLP7"/>
<evidence type="ECO:0000313" key="1">
    <source>
        <dbReference type="EMBL" id="KAJ7327845.1"/>
    </source>
</evidence>
<name>A0AAD6ZLP7_9AGAR</name>